<proteinExistence type="predicted"/>
<evidence type="ECO:0000313" key="2">
    <source>
        <dbReference type="EMBL" id="CAK9169064.1"/>
    </source>
</evidence>
<feature type="compositionally biased region" description="Basic and acidic residues" evidence="1">
    <location>
        <begin position="33"/>
        <end position="52"/>
    </location>
</feature>
<evidence type="ECO:0000313" key="3">
    <source>
        <dbReference type="Proteomes" id="UP001642360"/>
    </source>
</evidence>
<dbReference type="AlphaFoldDB" id="A0ABC8TQ81"/>
<sequence length="63" mass="6752">GVQDLLTIIAAANGPVDFKTGGSQGPFKRKKREGGSKKDRYGTSKDAEEANWKKKSTGVILKS</sequence>
<feature type="region of interest" description="Disordered" evidence="1">
    <location>
        <begin position="17"/>
        <end position="63"/>
    </location>
</feature>
<gene>
    <name evidence="2" type="ORF">ILEXP_LOCUS38502</name>
</gene>
<dbReference type="EMBL" id="CAUOFW020005225">
    <property type="protein sequence ID" value="CAK9169064.1"/>
    <property type="molecule type" value="Genomic_DNA"/>
</dbReference>
<accession>A0ABC8TQ81</accession>
<reference evidence="2 3" key="1">
    <citation type="submission" date="2024-02" db="EMBL/GenBank/DDBJ databases">
        <authorList>
            <person name="Vignale AGUSTIN F."/>
            <person name="Sosa J E."/>
            <person name="Modenutti C."/>
        </authorList>
    </citation>
    <scope>NUCLEOTIDE SEQUENCE [LARGE SCALE GENOMIC DNA]</scope>
</reference>
<evidence type="ECO:0000256" key="1">
    <source>
        <dbReference type="SAM" id="MobiDB-lite"/>
    </source>
</evidence>
<feature type="non-terminal residue" evidence="2">
    <location>
        <position position="1"/>
    </location>
</feature>
<protein>
    <submittedName>
        <fullName evidence="2">Uncharacterized protein</fullName>
    </submittedName>
</protein>
<keyword evidence="3" id="KW-1185">Reference proteome</keyword>
<comment type="caution">
    <text evidence="2">The sequence shown here is derived from an EMBL/GenBank/DDBJ whole genome shotgun (WGS) entry which is preliminary data.</text>
</comment>
<organism evidence="2 3">
    <name type="scientific">Ilex paraguariensis</name>
    <name type="common">yerba mate</name>
    <dbReference type="NCBI Taxonomy" id="185542"/>
    <lineage>
        <taxon>Eukaryota</taxon>
        <taxon>Viridiplantae</taxon>
        <taxon>Streptophyta</taxon>
        <taxon>Embryophyta</taxon>
        <taxon>Tracheophyta</taxon>
        <taxon>Spermatophyta</taxon>
        <taxon>Magnoliopsida</taxon>
        <taxon>eudicotyledons</taxon>
        <taxon>Gunneridae</taxon>
        <taxon>Pentapetalae</taxon>
        <taxon>asterids</taxon>
        <taxon>campanulids</taxon>
        <taxon>Aquifoliales</taxon>
        <taxon>Aquifoliaceae</taxon>
        <taxon>Ilex</taxon>
    </lineage>
</organism>
<name>A0ABC8TQ81_9AQUA</name>
<dbReference type="Proteomes" id="UP001642360">
    <property type="component" value="Unassembled WGS sequence"/>
</dbReference>